<feature type="region of interest" description="Disordered" evidence="3">
    <location>
        <begin position="27"/>
        <end position="53"/>
    </location>
</feature>
<keyword evidence="2" id="KW-0788">Thiol protease</keyword>
<reference evidence="5 6" key="1">
    <citation type="journal article" date="2021" name="Elife">
        <title>Chloroplast acquisition without the gene transfer in kleptoplastic sea slugs, Plakobranchus ocellatus.</title>
        <authorList>
            <person name="Maeda T."/>
            <person name="Takahashi S."/>
            <person name="Yoshida T."/>
            <person name="Shimamura S."/>
            <person name="Takaki Y."/>
            <person name="Nagai Y."/>
            <person name="Toyoda A."/>
            <person name="Suzuki Y."/>
            <person name="Arimoto A."/>
            <person name="Ishii H."/>
            <person name="Satoh N."/>
            <person name="Nishiyama T."/>
            <person name="Hasebe M."/>
            <person name="Maruyama T."/>
            <person name="Minagawa J."/>
            <person name="Obokata J."/>
            <person name="Shigenobu S."/>
        </authorList>
    </citation>
    <scope>NUCLEOTIDE SEQUENCE [LARGE SCALE GENOMIC DNA]</scope>
</reference>
<keyword evidence="6" id="KW-1185">Reference proteome</keyword>
<evidence type="ECO:0000313" key="6">
    <source>
        <dbReference type="Proteomes" id="UP000762676"/>
    </source>
</evidence>
<gene>
    <name evidence="5" type="ORF">ElyMa_006125200</name>
</gene>
<keyword evidence="2" id="KW-0833">Ubl conjugation pathway</keyword>
<dbReference type="EC" id="3.4.19.12" evidence="2"/>
<sequence>MGETTHTSLAERDQLARLLKFLEHDSSIGPGHEAKRSAAPDNPSLPGQVPMSAISPPLVPSRVQTLYVDSWPAVPPVIARGDTILFPSLGGHRRSAKTLGGVPISLDTAIELRKVVYGSAIHSFTKEWRKSTLQFYCLDGQFPYGIQTLRCGSRGLALCVQAYMLKHMIFDREYKSSALLGAG</sequence>
<dbReference type="EMBL" id="BMAT01012310">
    <property type="protein sequence ID" value="GFR89474.1"/>
    <property type="molecule type" value="Genomic_DNA"/>
</dbReference>
<comment type="similarity">
    <text evidence="1 2">Belongs to the MINDY deubiquitinase family. FAM188 subfamily.</text>
</comment>
<evidence type="ECO:0000256" key="1">
    <source>
        <dbReference type="ARBA" id="ARBA00011074"/>
    </source>
</evidence>
<comment type="catalytic activity">
    <reaction evidence="2">
        <text>Thiol-dependent hydrolysis of ester, thioester, amide, peptide and isopeptide bonds formed by the C-terminal Gly of ubiquitin (a 76-residue protein attached to proteins as an intracellular targeting signal).</text>
        <dbReference type="EC" id="3.4.19.12"/>
    </reaction>
</comment>
<dbReference type="AlphaFoldDB" id="A0AAV4GVN9"/>
<evidence type="ECO:0000256" key="2">
    <source>
        <dbReference type="RuleBase" id="RU367088"/>
    </source>
</evidence>
<keyword evidence="2" id="KW-0378">Hydrolase</keyword>
<evidence type="ECO:0000256" key="3">
    <source>
        <dbReference type="SAM" id="MobiDB-lite"/>
    </source>
</evidence>
<dbReference type="InterPro" id="IPR039785">
    <property type="entry name" value="MINY3/4"/>
</dbReference>
<dbReference type="Pfam" id="PF13898">
    <property type="entry name" value="MINDY-3_4_CD"/>
    <property type="match status" value="1"/>
</dbReference>
<name>A0AAV4GVN9_9GAST</name>
<comment type="function">
    <text evidence="2">Hydrolase that can remove 'Lys-48'-linked conjugated ubiquitin from proteins.</text>
</comment>
<dbReference type="InterPro" id="IPR025257">
    <property type="entry name" value="MINDY-3/4_CD"/>
</dbReference>
<dbReference type="GO" id="GO:0004843">
    <property type="term" value="F:cysteine-type deubiquitinase activity"/>
    <property type="evidence" value="ECO:0007669"/>
    <property type="project" value="UniProtKB-UniRule"/>
</dbReference>
<dbReference type="Proteomes" id="UP000762676">
    <property type="component" value="Unassembled WGS sequence"/>
</dbReference>
<feature type="domain" description="Deubiquitinating enzyme MINDY-3/4 conserved" evidence="4">
    <location>
        <begin position="113"/>
        <end position="176"/>
    </location>
</feature>
<keyword evidence="2" id="KW-0645">Protease</keyword>
<comment type="caution">
    <text evidence="5">The sequence shown here is derived from an EMBL/GenBank/DDBJ whole genome shotgun (WGS) entry which is preliminary data.</text>
</comment>
<feature type="non-terminal residue" evidence="5">
    <location>
        <position position="183"/>
    </location>
</feature>
<organism evidence="5 6">
    <name type="scientific">Elysia marginata</name>
    <dbReference type="NCBI Taxonomy" id="1093978"/>
    <lineage>
        <taxon>Eukaryota</taxon>
        <taxon>Metazoa</taxon>
        <taxon>Spiralia</taxon>
        <taxon>Lophotrochozoa</taxon>
        <taxon>Mollusca</taxon>
        <taxon>Gastropoda</taxon>
        <taxon>Heterobranchia</taxon>
        <taxon>Euthyneura</taxon>
        <taxon>Panpulmonata</taxon>
        <taxon>Sacoglossa</taxon>
        <taxon>Placobranchoidea</taxon>
        <taxon>Plakobranchidae</taxon>
        <taxon>Elysia</taxon>
    </lineage>
</organism>
<accession>A0AAV4GVN9</accession>
<dbReference type="GO" id="GO:0071108">
    <property type="term" value="P:protein K48-linked deubiquitination"/>
    <property type="evidence" value="ECO:0007669"/>
    <property type="project" value="InterPro"/>
</dbReference>
<protein>
    <recommendedName>
        <fullName evidence="2">Ubiquitin carboxyl-terminal hydrolase MINDY</fullName>
        <ecNumber evidence="2">3.4.19.12</ecNumber>
    </recommendedName>
</protein>
<evidence type="ECO:0000313" key="5">
    <source>
        <dbReference type="EMBL" id="GFR89474.1"/>
    </source>
</evidence>
<feature type="compositionally biased region" description="Basic and acidic residues" evidence="3">
    <location>
        <begin position="27"/>
        <end position="38"/>
    </location>
</feature>
<evidence type="ECO:0000259" key="4">
    <source>
        <dbReference type="Pfam" id="PF13898"/>
    </source>
</evidence>
<proteinExistence type="inferred from homology"/>
<dbReference type="GO" id="GO:1990380">
    <property type="term" value="F:K48-linked deubiquitinase activity"/>
    <property type="evidence" value="ECO:0007669"/>
    <property type="project" value="UniProtKB-UniRule"/>
</dbReference>
<dbReference type="PANTHER" id="PTHR12473:SF18">
    <property type="entry name" value="INACTIVE UBIQUITIN CARBOXYL-TERMINAL HYDROLASE MINDY-4B"/>
    <property type="match status" value="1"/>
</dbReference>
<dbReference type="GO" id="GO:0006508">
    <property type="term" value="P:proteolysis"/>
    <property type="evidence" value="ECO:0007669"/>
    <property type="project" value="UniProtKB-KW"/>
</dbReference>
<dbReference type="PANTHER" id="PTHR12473">
    <property type="entry name" value="UBIQUITIN CARBOXYL-TERMINAL HYDROLASE MINDY-4-RELATED"/>
    <property type="match status" value="1"/>
</dbReference>